<keyword evidence="2" id="KW-0560">Oxidoreductase</keyword>
<evidence type="ECO:0000256" key="2">
    <source>
        <dbReference type="ARBA" id="ARBA00023002"/>
    </source>
</evidence>
<reference evidence="6" key="2">
    <citation type="submission" date="2020-09" db="EMBL/GenBank/DDBJ databases">
        <authorList>
            <person name="Sun Q."/>
            <person name="Ohkuma M."/>
        </authorList>
    </citation>
    <scope>NUCLEOTIDE SEQUENCE</scope>
    <source>
        <strain evidence="6">JCM 12580</strain>
    </source>
</reference>
<dbReference type="GO" id="GO:0004022">
    <property type="term" value="F:alcohol dehydrogenase (NAD+) activity"/>
    <property type="evidence" value="ECO:0007669"/>
    <property type="project" value="TreeGrafter"/>
</dbReference>
<dbReference type="PROSITE" id="PS00913">
    <property type="entry name" value="ADH_IRON_1"/>
    <property type="match status" value="1"/>
</dbReference>
<dbReference type="PANTHER" id="PTHR11496">
    <property type="entry name" value="ALCOHOL DEHYDROGENASE"/>
    <property type="match status" value="1"/>
</dbReference>
<dbReference type="RefSeq" id="WP_188634292.1">
    <property type="nucleotide sequence ID" value="NZ_BMNQ01000088.1"/>
</dbReference>
<comment type="similarity">
    <text evidence="1">Belongs to the iron-containing alcohol dehydrogenase family.</text>
</comment>
<dbReference type="CDD" id="cd08551">
    <property type="entry name" value="Fe-ADH"/>
    <property type="match status" value="1"/>
</dbReference>
<evidence type="ECO:0000259" key="4">
    <source>
        <dbReference type="Pfam" id="PF00465"/>
    </source>
</evidence>
<keyword evidence="7" id="KW-1185">Reference proteome</keyword>
<evidence type="ECO:0000256" key="1">
    <source>
        <dbReference type="ARBA" id="ARBA00007358"/>
    </source>
</evidence>
<dbReference type="InterPro" id="IPR056798">
    <property type="entry name" value="ADH_Fe_C"/>
</dbReference>
<feature type="domain" description="Alcohol dehydrogenase iron-type/glycerol dehydrogenase GldA" evidence="4">
    <location>
        <begin position="7"/>
        <end position="176"/>
    </location>
</feature>
<accession>A0A917Q2Z0</accession>
<dbReference type="Proteomes" id="UP000658382">
    <property type="component" value="Unassembled WGS sequence"/>
</dbReference>
<evidence type="ECO:0000256" key="3">
    <source>
        <dbReference type="ARBA" id="ARBA00023027"/>
    </source>
</evidence>
<protein>
    <submittedName>
        <fullName evidence="6">Alcohol dehydrogenase</fullName>
    </submittedName>
</protein>
<dbReference type="PANTHER" id="PTHR11496:SF102">
    <property type="entry name" value="ALCOHOL DEHYDROGENASE 4"/>
    <property type="match status" value="1"/>
</dbReference>
<reference evidence="6" key="1">
    <citation type="journal article" date="2014" name="Int. J. Syst. Evol. Microbiol.">
        <title>Complete genome sequence of Corynebacterium casei LMG S-19264T (=DSM 44701T), isolated from a smear-ripened cheese.</title>
        <authorList>
            <consortium name="US DOE Joint Genome Institute (JGI-PGF)"/>
            <person name="Walter F."/>
            <person name="Albersmeier A."/>
            <person name="Kalinowski J."/>
            <person name="Ruckert C."/>
        </authorList>
    </citation>
    <scope>NUCLEOTIDE SEQUENCE</scope>
    <source>
        <strain evidence="6">JCM 12580</strain>
    </source>
</reference>
<dbReference type="FunFam" id="1.20.1090.10:FF:000001">
    <property type="entry name" value="Aldehyde-alcohol dehydrogenase"/>
    <property type="match status" value="1"/>
</dbReference>
<dbReference type="FunFam" id="3.40.50.1970:FF:000003">
    <property type="entry name" value="Alcohol dehydrogenase, iron-containing"/>
    <property type="match status" value="1"/>
</dbReference>
<comment type="caution">
    <text evidence="6">The sequence shown here is derived from an EMBL/GenBank/DDBJ whole genome shotgun (WGS) entry which is preliminary data.</text>
</comment>
<proteinExistence type="inferred from homology"/>
<evidence type="ECO:0000313" key="6">
    <source>
        <dbReference type="EMBL" id="GGK08675.1"/>
    </source>
</evidence>
<dbReference type="InterPro" id="IPR018211">
    <property type="entry name" value="ADH_Fe_CS"/>
</dbReference>
<dbReference type="Gene3D" id="1.20.1090.10">
    <property type="entry name" value="Dehydroquinate synthase-like - alpha domain"/>
    <property type="match status" value="1"/>
</dbReference>
<dbReference type="Pfam" id="PF00465">
    <property type="entry name" value="Fe-ADH"/>
    <property type="match status" value="1"/>
</dbReference>
<dbReference type="Gene3D" id="3.40.50.1970">
    <property type="match status" value="1"/>
</dbReference>
<sequence>MATLSLPHQIKTGIGSVKQIGEVVKANGASRVLVIMDSFLAQSPLNISEKVGDALKQDGIDFALFSDYAGEPTTAHVNKALDTLQDFNADCVIAVGGGSAIDISKAVSLFALNPEMAWDKITLHSRLNCLPLIAVPTTAGTGSEATKVMVITNAETDYKMNPGHHSLIPDAAILDPELTVSLPENFTAFTGLDALTHAIEAYVSNKASRMTDLYALKAIQMIGKSLPVVYENSADLKERENMLLASCYAGIAFSNSSTNLAHAAARPLGARFHIPHGLSVALLLPFVIRFGLESAEDRYADIAIALGADADSSSIHTSEAAVEITEVFNRQFKIWEAGENFIKKIDDWDHEVKLLVNDALSGNGIQTNRRKPTAKDIEDIYQSLFHRLGEKVV</sequence>
<dbReference type="AlphaFoldDB" id="A0A917Q2Z0"/>
<dbReference type="EMBL" id="BMNQ01000088">
    <property type="protein sequence ID" value="GGK08675.1"/>
    <property type="molecule type" value="Genomic_DNA"/>
</dbReference>
<evidence type="ECO:0000313" key="7">
    <source>
        <dbReference type="Proteomes" id="UP000658382"/>
    </source>
</evidence>
<keyword evidence="3" id="KW-0520">NAD</keyword>
<feature type="domain" description="Fe-containing alcohol dehydrogenase-like C-terminal" evidence="5">
    <location>
        <begin position="187"/>
        <end position="384"/>
    </location>
</feature>
<gene>
    <name evidence="6" type="ORF">GCM10007063_33850</name>
</gene>
<dbReference type="InterPro" id="IPR039697">
    <property type="entry name" value="Alcohol_dehydrogenase_Fe"/>
</dbReference>
<dbReference type="SUPFAM" id="SSF56796">
    <property type="entry name" value="Dehydroquinate synthase-like"/>
    <property type="match status" value="1"/>
</dbReference>
<dbReference type="Pfam" id="PF25137">
    <property type="entry name" value="ADH_Fe_C"/>
    <property type="match status" value="1"/>
</dbReference>
<dbReference type="GO" id="GO:0046872">
    <property type="term" value="F:metal ion binding"/>
    <property type="evidence" value="ECO:0007669"/>
    <property type="project" value="InterPro"/>
</dbReference>
<organism evidence="6 7">
    <name type="scientific">Lentibacillus kapialis</name>
    <dbReference type="NCBI Taxonomy" id="340214"/>
    <lineage>
        <taxon>Bacteria</taxon>
        <taxon>Bacillati</taxon>
        <taxon>Bacillota</taxon>
        <taxon>Bacilli</taxon>
        <taxon>Bacillales</taxon>
        <taxon>Bacillaceae</taxon>
        <taxon>Lentibacillus</taxon>
    </lineage>
</organism>
<name>A0A917Q2Z0_9BACI</name>
<dbReference type="InterPro" id="IPR001670">
    <property type="entry name" value="ADH_Fe/GldA"/>
</dbReference>
<evidence type="ECO:0000259" key="5">
    <source>
        <dbReference type="Pfam" id="PF25137"/>
    </source>
</evidence>